<reference evidence="2" key="1">
    <citation type="submission" date="2020-02" db="EMBL/GenBank/DDBJ databases">
        <authorList>
            <person name="Meier V. D."/>
        </authorList>
    </citation>
    <scope>NUCLEOTIDE SEQUENCE</scope>
    <source>
        <strain evidence="2">AVDCRST_MAG92</strain>
    </source>
</reference>
<feature type="region of interest" description="Disordered" evidence="1">
    <location>
        <begin position="733"/>
        <end position="760"/>
    </location>
</feature>
<evidence type="ECO:0000313" key="2">
    <source>
        <dbReference type="EMBL" id="CAA9254949.1"/>
    </source>
</evidence>
<feature type="region of interest" description="Disordered" evidence="1">
    <location>
        <begin position="170"/>
        <end position="210"/>
    </location>
</feature>
<gene>
    <name evidence="2" type="ORF">AVDCRST_MAG92-2191</name>
</gene>
<feature type="compositionally biased region" description="Basic and acidic residues" evidence="1">
    <location>
        <begin position="745"/>
        <end position="755"/>
    </location>
</feature>
<proteinExistence type="predicted"/>
<organism evidence="2">
    <name type="scientific">uncultured Coleofasciculus sp</name>
    <dbReference type="NCBI Taxonomy" id="1267456"/>
    <lineage>
        <taxon>Bacteria</taxon>
        <taxon>Bacillati</taxon>
        <taxon>Cyanobacteriota</taxon>
        <taxon>Cyanophyceae</taxon>
        <taxon>Coleofasciculales</taxon>
        <taxon>Coleofasciculaceae</taxon>
        <taxon>Coleofasciculus</taxon>
        <taxon>environmental samples</taxon>
    </lineage>
</organism>
<feature type="compositionally biased region" description="Low complexity" evidence="1">
    <location>
        <begin position="278"/>
        <end position="294"/>
    </location>
</feature>
<dbReference type="AlphaFoldDB" id="A0A6J4IMZ5"/>
<sequence length="942" mass="102991">MEYWEFLLQKEGERSWQPLKSKKIEVEPGRYRVVAHSSRTNADVEICVTYTSTEEVPPKRRSQKRSRRTNSEGLMVVIPFTYLKPGVWELRCCSDIMSDFLGKSWQNAIQLQVLAKPTAVLATDKPSLSVVDTTPSTVFVDSTENLTPNPELVVEAASIEPETPLTAASAHLEPENSKSNASSNGEALTASTLESKPEIPVPKGDEEKPVPVTFVDVDTLIPLPIAELDEDKSISSSNSADVATPSNPILEQSLQMLEQILQQVLDPVLQDLDESESSESAAEALEETASAPSENPEWQGLTLTLKEDAYTARRGEALAIAGIVDVLDVNTSNGKTETLNSVFRGSLRYQLRDPQSSQLLLDVQHPLPEQEFPLAFSHTLEIPPECKTRLILGKITLYSSSFVALTSQPFTITADLDELLESIIPGTKVMPVAKMLVLANNFTSLEDNEALSQFAEIPLEPVVLDLIDTRPNPQSRPLEPATQKPFPPQLYQPVPTPKGSKSLNLPNFPKIPSAAASVEVSADEVKPEDVPTVVLSEELSPEIVEPLDTVEDISSLQLPEAVQLAADDKEEATVEALDTLEFSALLVSVDDAPADSSEVLKEAADITSLTDSQVDDLDGLEFWDTPELEPQAESVQPPEPTVDEPAAVDNAFQALNIQDRFWLRLNSLAADAELSQWLQSDLSPPRTPTGVEGATKPNPQTLITEAEDVTSVNSEGLIADFDESIWAETDEFGNRQGGELEIPSQEERTSGEGEKPAPLTLVGVGDKEWAAQEIVVDDDEEQTEPELPELKLAPVENVKPPRETIRSSGPQVQIPAPVKFELPLPAPVLFVPTNELAVGEPVTVRIKLPPHTSARVCVKLWVQDRQSRALLDGPRWLMDLLPDGTGHLEAMTQLVVPFGCAEIRFEAIAMDLDSQRESHKVTLDCVVVPPDMPSMSLDEFET</sequence>
<name>A0A6J4IMZ5_9CYAN</name>
<feature type="compositionally biased region" description="Polar residues" evidence="1">
    <location>
        <begin position="177"/>
        <end position="194"/>
    </location>
</feature>
<dbReference type="EMBL" id="CADCTM010000326">
    <property type="protein sequence ID" value="CAA9254949.1"/>
    <property type="molecule type" value="Genomic_DNA"/>
</dbReference>
<evidence type="ECO:0000256" key="1">
    <source>
        <dbReference type="SAM" id="MobiDB-lite"/>
    </source>
</evidence>
<feature type="region of interest" description="Disordered" evidence="1">
    <location>
        <begin position="271"/>
        <end position="298"/>
    </location>
</feature>
<feature type="region of interest" description="Disordered" evidence="1">
    <location>
        <begin position="679"/>
        <end position="698"/>
    </location>
</feature>
<accession>A0A6J4IMZ5</accession>
<protein>
    <submittedName>
        <fullName evidence="2">Uncharacterized protein</fullName>
    </submittedName>
</protein>